<name>A0A9Q2RUZ3_9RHOB</name>
<dbReference type="GO" id="GO:0043565">
    <property type="term" value="F:sequence-specific DNA binding"/>
    <property type="evidence" value="ECO:0007669"/>
    <property type="project" value="TreeGrafter"/>
</dbReference>
<keyword evidence="4" id="KW-0804">Transcription</keyword>
<dbReference type="PANTHER" id="PTHR30537:SF1">
    <property type="entry name" value="HTH-TYPE TRANSCRIPTIONAL REGULATOR PGRR"/>
    <property type="match status" value="1"/>
</dbReference>
<dbReference type="Pfam" id="PF03466">
    <property type="entry name" value="LysR_substrate"/>
    <property type="match status" value="1"/>
</dbReference>
<gene>
    <name evidence="6" type="ORF">JQX14_23500</name>
</gene>
<evidence type="ECO:0000259" key="5">
    <source>
        <dbReference type="PROSITE" id="PS50931"/>
    </source>
</evidence>
<dbReference type="PROSITE" id="PS50931">
    <property type="entry name" value="HTH_LYSR"/>
    <property type="match status" value="1"/>
</dbReference>
<dbReference type="Gene3D" id="3.40.190.290">
    <property type="match status" value="1"/>
</dbReference>
<dbReference type="EMBL" id="JAFBWN010000041">
    <property type="protein sequence ID" value="MBM2357520.1"/>
    <property type="molecule type" value="Genomic_DNA"/>
</dbReference>
<sequence length="296" mass="32862">MRENINDLLAFVAVATDQSFTRAAARLGTSQSSLSRTIRNLEERLGVRLLTRTTRSVSPTDAGERLLRNVGPRLDEIEAELEALGTLRDKPAGIVRINCSENAAESVVWPKLAQVLPAYPDIKVEIFIQHSFTDIVAERFDAGVRLGESLEKDMIAVRIAPDDRLIAVGSPSYFERHAPPETPRDLTAHSCINLRLATRGGLYAWEFEKDGTSLNVKVEGQLTFNTMRQIVDAALAGFGIAFVPESGIHGHLARGTLMQVLDDWCQPFPGFHLYYPSRRQQSPAFEVVMNALRHRG</sequence>
<dbReference type="GO" id="GO:0006351">
    <property type="term" value="P:DNA-templated transcription"/>
    <property type="evidence" value="ECO:0007669"/>
    <property type="project" value="TreeGrafter"/>
</dbReference>
<evidence type="ECO:0000313" key="6">
    <source>
        <dbReference type="EMBL" id="MBM2357520.1"/>
    </source>
</evidence>
<keyword evidence="3" id="KW-0238">DNA-binding</keyword>
<accession>A0A9Q2RUZ3</accession>
<reference evidence="6" key="1">
    <citation type="submission" date="2021-01" db="EMBL/GenBank/DDBJ databases">
        <title>Diatom-associated Roseobacters Show Island Model of Population Structure.</title>
        <authorList>
            <person name="Qu L."/>
            <person name="Feng X."/>
            <person name="Chen Y."/>
            <person name="Li L."/>
            <person name="Wang X."/>
            <person name="Hu Z."/>
            <person name="Wang H."/>
            <person name="Luo H."/>
        </authorList>
    </citation>
    <scope>NUCLEOTIDE SEQUENCE</scope>
    <source>
        <strain evidence="6">SM26-45</strain>
    </source>
</reference>
<dbReference type="GO" id="GO:0003700">
    <property type="term" value="F:DNA-binding transcription factor activity"/>
    <property type="evidence" value="ECO:0007669"/>
    <property type="project" value="InterPro"/>
</dbReference>
<evidence type="ECO:0000256" key="4">
    <source>
        <dbReference type="ARBA" id="ARBA00023163"/>
    </source>
</evidence>
<dbReference type="InterPro" id="IPR036388">
    <property type="entry name" value="WH-like_DNA-bd_sf"/>
</dbReference>
<evidence type="ECO:0000256" key="2">
    <source>
        <dbReference type="ARBA" id="ARBA00023015"/>
    </source>
</evidence>
<dbReference type="SUPFAM" id="SSF46785">
    <property type="entry name" value="Winged helix' DNA-binding domain"/>
    <property type="match status" value="1"/>
</dbReference>
<dbReference type="PRINTS" id="PR00039">
    <property type="entry name" value="HTHLYSR"/>
</dbReference>
<evidence type="ECO:0000313" key="7">
    <source>
        <dbReference type="Proteomes" id="UP000809337"/>
    </source>
</evidence>
<dbReference type="InterPro" id="IPR036390">
    <property type="entry name" value="WH_DNA-bd_sf"/>
</dbReference>
<organism evidence="6 7">
    <name type="scientific">Pseudosulfitobacter pseudonitzschiae</name>
    <dbReference type="NCBI Taxonomy" id="1402135"/>
    <lineage>
        <taxon>Bacteria</taxon>
        <taxon>Pseudomonadati</taxon>
        <taxon>Pseudomonadota</taxon>
        <taxon>Alphaproteobacteria</taxon>
        <taxon>Rhodobacterales</taxon>
        <taxon>Roseobacteraceae</taxon>
        <taxon>Pseudosulfitobacter</taxon>
    </lineage>
</organism>
<dbReference type="FunFam" id="1.10.10.10:FF:000001">
    <property type="entry name" value="LysR family transcriptional regulator"/>
    <property type="match status" value="1"/>
</dbReference>
<feature type="domain" description="HTH lysR-type" evidence="5">
    <location>
        <begin position="1"/>
        <end position="60"/>
    </location>
</feature>
<dbReference type="InterPro" id="IPR058163">
    <property type="entry name" value="LysR-type_TF_proteobact-type"/>
</dbReference>
<evidence type="ECO:0000256" key="1">
    <source>
        <dbReference type="ARBA" id="ARBA00009437"/>
    </source>
</evidence>
<dbReference type="SUPFAM" id="SSF53850">
    <property type="entry name" value="Periplasmic binding protein-like II"/>
    <property type="match status" value="1"/>
</dbReference>
<protein>
    <submittedName>
        <fullName evidence="6">LysR family transcriptional regulator</fullName>
    </submittedName>
</protein>
<dbReference type="RefSeq" id="WP_231036323.1">
    <property type="nucleotide sequence ID" value="NZ_JAJNGX010000041.1"/>
</dbReference>
<dbReference type="PANTHER" id="PTHR30537">
    <property type="entry name" value="HTH-TYPE TRANSCRIPTIONAL REGULATOR"/>
    <property type="match status" value="1"/>
</dbReference>
<dbReference type="InterPro" id="IPR005119">
    <property type="entry name" value="LysR_subst-bd"/>
</dbReference>
<evidence type="ECO:0000256" key="3">
    <source>
        <dbReference type="ARBA" id="ARBA00023125"/>
    </source>
</evidence>
<dbReference type="Pfam" id="PF00126">
    <property type="entry name" value="HTH_1"/>
    <property type="match status" value="1"/>
</dbReference>
<dbReference type="Gene3D" id="1.10.10.10">
    <property type="entry name" value="Winged helix-like DNA-binding domain superfamily/Winged helix DNA-binding domain"/>
    <property type="match status" value="1"/>
</dbReference>
<proteinExistence type="inferred from homology"/>
<comment type="caution">
    <text evidence="6">The sequence shown here is derived from an EMBL/GenBank/DDBJ whole genome shotgun (WGS) entry which is preliminary data.</text>
</comment>
<dbReference type="Proteomes" id="UP000809337">
    <property type="component" value="Unassembled WGS sequence"/>
</dbReference>
<comment type="similarity">
    <text evidence="1">Belongs to the LysR transcriptional regulatory family.</text>
</comment>
<dbReference type="FunFam" id="3.40.190.290:FF:000012">
    <property type="entry name" value="Transcriptional regulator, LysR family"/>
    <property type="match status" value="1"/>
</dbReference>
<dbReference type="AlphaFoldDB" id="A0A9Q2RUZ3"/>
<keyword evidence="2" id="KW-0805">Transcription regulation</keyword>
<dbReference type="CDD" id="cd08474">
    <property type="entry name" value="PBP2_CrgA_like_5"/>
    <property type="match status" value="1"/>
</dbReference>
<dbReference type="InterPro" id="IPR000847">
    <property type="entry name" value="LysR_HTH_N"/>
</dbReference>